<dbReference type="AlphaFoldDB" id="A0A834ICX4"/>
<dbReference type="EMBL" id="JAACXV010009209">
    <property type="protein sequence ID" value="KAF7275755.1"/>
    <property type="molecule type" value="Genomic_DNA"/>
</dbReference>
<feature type="non-terminal residue" evidence="1">
    <location>
        <position position="60"/>
    </location>
</feature>
<keyword evidence="2" id="KW-1185">Reference proteome</keyword>
<protein>
    <submittedName>
        <fullName evidence="1">Uncharacterized protein</fullName>
    </submittedName>
</protein>
<reference evidence="1" key="1">
    <citation type="submission" date="2020-08" db="EMBL/GenBank/DDBJ databases">
        <title>Genome sequencing and assembly of the red palm weevil Rhynchophorus ferrugineus.</title>
        <authorList>
            <person name="Dias G.B."/>
            <person name="Bergman C.M."/>
            <person name="Manee M."/>
        </authorList>
    </citation>
    <scope>NUCLEOTIDE SEQUENCE</scope>
    <source>
        <strain evidence="1">AA-2017</strain>
        <tissue evidence="1">Whole larva</tissue>
    </source>
</reference>
<evidence type="ECO:0000313" key="1">
    <source>
        <dbReference type="EMBL" id="KAF7275755.1"/>
    </source>
</evidence>
<sequence>MAAKNLYGRTGSNPIFHGSTSFGAGLRGTRRGTRGTCPKRIRRFTTVCGVFEEKRPGPLN</sequence>
<organism evidence="1 2">
    <name type="scientific">Rhynchophorus ferrugineus</name>
    <name type="common">Red palm weevil</name>
    <name type="synonym">Curculio ferrugineus</name>
    <dbReference type="NCBI Taxonomy" id="354439"/>
    <lineage>
        <taxon>Eukaryota</taxon>
        <taxon>Metazoa</taxon>
        <taxon>Ecdysozoa</taxon>
        <taxon>Arthropoda</taxon>
        <taxon>Hexapoda</taxon>
        <taxon>Insecta</taxon>
        <taxon>Pterygota</taxon>
        <taxon>Neoptera</taxon>
        <taxon>Endopterygota</taxon>
        <taxon>Coleoptera</taxon>
        <taxon>Polyphaga</taxon>
        <taxon>Cucujiformia</taxon>
        <taxon>Curculionidae</taxon>
        <taxon>Dryophthorinae</taxon>
        <taxon>Rhynchophorus</taxon>
    </lineage>
</organism>
<name>A0A834ICX4_RHYFE</name>
<gene>
    <name evidence="1" type="ORF">GWI33_011301</name>
</gene>
<accession>A0A834ICX4</accession>
<proteinExistence type="predicted"/>
<dbReference type="Proteomes" id="UP000625711">
    <property type="component" value="Unassembled WGS sequence"/>
</dbReference>
<evidence type="ECO:0000313" key="2">
    <source>
        <dbReference type="Proteomes" id="UP000625711"/>
    </source>
</evidence>
<comment type="caution">
    <text evidence="1">The sequence shown here is derived from an EMBL/GenBank/DDBJ whole genome shotgun (WGS) entry which is preliminary data.</text>
</comment>